<dbReference type="Gene3D" id="3.40.50.80">
    <property type="entry name" value="Nucleotide-binding domain of ferredoxin-NADP reductase (FNR) module"/>
    <property type="match status" value="1"/>
</dbReference>
<comment type="caution">
    <text evidence="3">The sequence shown here is derived from an EMBL/GenBank/DDBJ whole genome shotgun (WGS) entry which is preliminary data.</text>
</comment>
<dbReference type="PANTHER" id="PTHR30157:SF0">
    <property type="entry name" value="NADPH-DEPENDENT FERRIC-CHELATE REDUCTASE"/>
    <property type="match status" value="1"/>
</dbReference>
<keyword evidence="4" id="KW-1185">Reference proteome</keyword>
<dbReference type="Gene3D" id="2.40.30.10">
    <property type="entry name" value="Translation factors"/>
    <property type="match status" value="1"/>
</dbReference>
<dbReference type="Proteomes" id="UP000028007">
    <property type="component" value="Unassembled WGS sequence"/>
</dbReference>
<dbReference type="GO" id="GO:0016491">
    <property type="term" value="F:oxidoreductase activity"/>
    <property type="evidence" value="ECO:0007669"/>
    <property type="project" value="InterPro"/>
</dbReference>
<dbReference type="InterPro" id="IPR007037">
    <property type="entry name" value="SIP_rossman_dom"/>
</dbReference>
<comment type="similarity">
    <text evidence="1">Belongs to the SIP oxidoreductase family.</text>
</comment>
<dbReference type="eggNOG" id="COG2375">
    <property type="taxonomic scope" value="Bacteria"/>
</dbReference>
<dbReference type="Pfam" id="PF08021">
    <property type="entry name" value="FAD_binding_9"/>
    <property type="match status" value="1"/>
</dbReference>
<dbReference type="PROSITE" id="PS51384">
    <property type="entry name" value="FAD_FR"/>
    <property type="match status" value="1"/>
</dbReference>
<dbReference type="InterPro" id="IPR013113">
    <property type="entry name" value="SIP_FAD-bd"/>
</dbReference>
<feature type="domain" description="FAD-binding FR-type" evidence="2">
    <location>
        <begin position="8"/>
        <end position="139"/>
    </location>
</feature>
<protein>
    <submittedName>
        <fullName evidence="3">Side tail fiber protein</fullName>
    </submittedName>
</protein>
<dbReference type="InterPro" id="IPR039261">
    <property type="entry name" value="FNR_nucleotide-bd"/>
</dbReference>
<reference evidence="3 4" key="1">
    <citation type="journal article" date="1992" name="Int. J. Syst. Bacteriol.">
        <title>Sphingobacterium antarcticus sp. nov. a Psychrotrophic Bacterium from the Soils of Schirmacher Oasis, Antarctica.</title>
        <authorList>
            <person name="Shivaji S."/>
            <person name="Ray M.K."/>
            <person name="Rao N.S."/>
            <person name="Saiserr L."/>
            <person name="Jagannadham M.V."/>
            <person name="Kumar G.S."/>
            <person name="Reddy G."/>
            <person name="Bhargava P.M."/>
        </authorList>
    </citation>
    <scope>NUCLEOTIDE SEQUENCE [LARGE SCALE GENOMIC DNA]</scope>
    <source>
        <strain evidence="3 4">4BY</strain>
    </source>
</reference>
<accession>A0A081PE75</accession>
<organism evidence="3 4">
    <name type="scientific">Pedobacter antarcticus 4BY</name>
    <dbReference type="NCBI Taxonomy" id="1358423"/>
    <lineage>
        <taxon>Bacteria</taxon>
        <taxon>Pseudomonadati</taxon>
        <taxon>Bacteroidota</taxon>
        <taxon>Sphingobacteriia</taxon>
        <taxon>Sphingobacteriales</taxon>
        <taxon>Sphingobacteriaceae</taxon>
        <taxon>Pedobacter</taxon>
    </lineage>
</organism>
<name>A0A081PE75_9SPHI</name>
<evidence type="ECO:0000313" key="3">
    <source>
        <dbReference type="EMBL" id="KEQ28998.1"/>
    </source>
</evidence>
<dbReference type="InterPro" id="IPR039374">
    <property type="entry name" value="SIP_fam"/>
</dbReference>
<dbReference type="SUPFAM" id="SSF63380">
    <property type="entry name" value="Riboflavin synthase domain-like"/>
    <property type="match status" value="1"/>
</dbReference>
<dbReference type="RefSeq" id="WP_037443034.1">
    <property type="nucleotide sequence ID" value="NZ_JNFF01000089.1"/>
</dbReference>
<dbReference type="Pfam" id="PF04954">
    <property type="entry name" value="SIP"/>
    <property type="match status" value="1"/>
</dbReference>
<dbReference type="PANTHER" id="PTHR30157">
    <property type="entry name" value="FERRIC REDUCTASE, NADPH-DEPENDENT"/>
    <property type="match status" value="1"/>
</dbReference>
<evidence type="ECO:0000313" key="4">
    <source>
        <dbReference type="Proteomes" id="UP000028007"/>
    </source>
</evidence>
<dbReference type="OrthoDB" id="9814826at2"/>
<dbReference type="AlphaFoldDB" id="A0A081PE75"/>
<dbReference type="InterPro" id="IPR017927">
    <property type="entry name" value="FAD-bd_FR_type"/>
</dbReference>
<dbReference type="EMBL" id="JNFF01000089">
    <property type="protein sequence ID" value="KEQ28998.1"/>
    <property type="molecule type" value="Genomic_DNA"/>
</dbReference>
<evidence type="ECO:0000256" key="1">
    <source>
        <dbReference type="ARBA" id="ARBA00035644"/>
    </source>
</evidence>
<sequence>MSEQQSKPAVIQAELILKYKKYINPHYIRVTLTGDDVPKFAEVTVGVNNKIFIPPAGVEQVYFPEFDYEKGTWNHPPEALRPIVRTYTHRGIDLERKEMIIDFVAHGDQGPASAWAINARPGDKLGVAMKAKTSHLFPEADWYLLVADATGIPVIAAILEQLPATASGVVFIEVHDKAEEQDLSTKADMQINWLHHPNPGENTVLYDAVRELILPELPTTRFGYVAAEYNAVRDVRQYLRKERGWTLNELYAYAYWTYGITEDGSVQSRQQEQKS</sequence>
<dbReference type="InterPro" id="IPR017938">
    <property type="entry name" value="Riboflavin_synthase-like_b-brl"/>
</dbReference>
<evidence type="ECO:0000259" key="2">
    <source>
        <dbReference type="PROSITE" id="PS51384"/>
    </source>
</evidence>
<dbReference type="CDD" id="cd06193">
    <property type="entry name" value="siderophore_interacting"/>
    <property type="match status" value="1"/>
</dbReference>
<proteinExistence type="inferred from homology"/>
<gene>
    <name evidence="3" type="ORF">N180_13665</name>
</gene>